<evidence type="ECO:0000256" key="5">
    <source>
        <dbReference type="ARBA" id="ARBA00022692"/>
    </source>
</evidence>
<keyword evidence="8 9" id="KW-0472">Membrane</keyword>
<dbReference type="AlphaFoldDB" id="A0A9D5BTD1"/>
<reference evidence="11 12" key="1">
    <citation type="journal article" date="2022" name="Hortic Res">
        <title>The genome of Dioscorea zingiberensis sheds light on the biosynthesis, origin and evolution of the medicinally important diosgenin saponins.</title>
        <authorList>
            <person name="Li Y."/>
            <person name="Tan C."/>
            <person name="Li Z."/>
            <person name="Guo J."/>
            <person name="Li S."/>
            <person name="Chen X."/>
            <person name="Wang C."/>
            <person name="Dai X."/>
            <person name="Yang H."/>
            <person name="Song W."/>
            <person name="Hou L."/>
            <person name="Xu J."/>
            <person name="Tong Z."/>
            <person name="Xu A."/>
            <person name="Yuan X."/>
            <person name="Wang W."/>
            <person name="Yang Q."/>
            <person name="Chen L."/>
            <person name="Sun Z."/>
            <person name="Wang K."/>
            <person name="Pan B."/>
            <person name="Chen J."/>
            <person name="Bao Y."/>
            <person name="Liu F."/>
            <person name="Qi X."/>
            <person name="Gang D.R."/>
            <person name="Wen J."/>
            <person name="Li J."/>
        </authorList>
    </citation>
    <scope>NUCLEOTIDE SEQUENCE [LARGE SCALE GENOMIC DNA]</scope>
    <source>
        <strain evidence="11">Dzin_1.0</strain>
    </source>
</reference>
<evidence type="ECO:0000256" key="6">
    <source>
        <dbReference type="ARBA" id="ARBA00022824"/>
    </source>
</evidence>
<dbReference type="Gene3D" id="3.40.50.2000">
    <property type="entry name" value="Glycogen Phosphorylase B"/>
    <property type="match status" value="1"/>
</dbReference>
<dbReference type="PANTHER" id="PTHR12154:SF4">
    <property type="entry name" value="UDP-N-ACETYLGLUCOSAMINE TRANSFERASE SUBUNIT ALG14 HOMOLOG"/>
    <property type="match status" value="1"/>
</dbReference>
<proteinExistence type="inferred from homology"/>
<feature type="domain" description="PIG-P" evidence="10">
    <location>
        <begin position="213"/>
        <end position="262"/>
    </location>
</feature>
<dbReference type="InterPro" id="IPR013717">
    <property type="entry name" value="PIG-P"/>
</dbReference>
<evidence type="ECO:0000256" key="7">
    <source>
        <dbReference type="ARBA" id="ARBA00022989"/>
    </source>
</evidence>
<dbReference type="GO" id="GO:0006488">
    <property type="term" value="P:dolichol-linked oligosaccharide biosynthetic process"/>
    <property type="evidence" value="ECO:0007669"/>
    <property type="project" value="InterPro"/>
</dbReference>
<feature type="transmembrane region" description="Helical" evidence="9">
    <location>
        <begin position="179"/>
        <end position="200"/>
    </location>
</feature>
<keyword evidence="5 9" id="KW-0812">Transmembrane</keyword>
<sequence length="370" mass="41850">MEGDGDGGGDDYHEEELHEFLPGGEKARRGFTEDPIYRRTIPSPGFRALFCGRGHRRKWRNLVFNDMEEYLEAGFSSLTPFFIAITISLLAIRLTYVFLRSSKPFVDPPERVSTMIVLGSGGHTAEMLSIVNVLNKERFSPRFYVAATTDNMSLQKAQGSSEAAQFLQIYRSREVGQSYITSIGTSLIAMMHALWLTLKIRPPNYLQWSRDLYSSMCCSIYVQVIYLVWAYVPESWLHSVGITYYPNKYWVLAFPVFLMVTVPHKAINKEITLIPFILSWNKITANTGAMGIPRELMTLEKSDDTSKMSPTRPTLVTCQHMAVQTKVITYDSLPFLNPSMSPFKSLHSPEAKSPAVAAAMDTILQYKSAY</sequence>
<dbReference type="PANTHER" id="PTHR12154">
    <property type="entry name" value="GLYCOSYL TRANSFERASE-RELATED"/>
    <property type="match status" value="1"/>
</dbReference>
<evidence type="ECO:0000256" key="8">
    <source>
        <dbReference type="ARBA" id="ARBA00023136"/>
    </source>
</evidence>
<dbReference type="OrthoDB" id="17098at2759"/>
<keyword evidence="12" id="KW-1185">Reference proteome</keyword>
<comment type="subcellular location">
    <subcellularLocation>
        <location evidence="2">Endoplasmic reticulum membrane</location>
        <topology evidence="2">Single-pass membrane protein</topology>
    </subcellularLocation>
    <subcellularLocation>
        <location evidence="1">Membrane</location>
        <topology evidence="1">Multi-pass membrane protein</topology>
    </subcellularLocation>
</comment>
<evidence type="ECO:0000256" key="4">
    <source>
        <dbReference type="ARBA" id="ARBA00017467"/>
    </source>
</evidence>
<evidence type="ECO:0000313" key="11">
    <source>
        <dbReference type="EMBL" id="KAJ0960353.1"/>
    </source>
</evidence>
<evidence type="ECO:0000313" key="12">
    <source>
        <dbReference type="Proteomes" id="UP001085076"/>
    </source>
</evidence>
<dbReference type="InterPro" id="IPR013969">
    <property type="entry name" value="Oligosacch_biosynth_Alg14"/>
</dbReference>
<feature type="transmembrane region" description="Helical" evidence="9">
    <location>
        <begin position="212"/>
        <end position="229"/>
    </location>
</feature>
<gene>
    <name evidence="11" type="ORF">J5N97_001803</name>
</gene>
<protein>
    <recommendedName>
        <fullName evidence="4">UDP-N-acetylglucosamine transferase subunit ALG14</fullName>
    </recommendedName>
</protein>
<evidence type="ECO:0000256" key="9">
    <source>
        <dbReference type="SAM" id="Phobius"/>
    </source>
</evidence>
<dbReference type="EMBL" id="JAGGNH010000087">
    <property type="protein sequence ID" value="KAJ0960353.1"/>
    <property type="molecule type" value="Genomic_DNA"/>
</dbReference>
<name>A0A9D5BTD1_9LILI</name>
<comment type="caution">
    <text evidence="11">The sequence shown here is derived from an EMBL/GenBank/DDBJ whole genome shotgun (WGS) entry which is preliminary data.</text>
</comment>
<keyword evidence="7 9" id="KW-1133">Transmembrane helix</keyword>
<accession>A0A9D5BTD1</accession>
<organism evidence="11 12">
    <name type="scientific">Dioscorea zingiberensis</name>
    <dbReference type="NCBI Taxonomy" id="325984"/>
    <lineage>
        <taxon>Eukaryota</taxon>
        <taxon>Viridiplantae</taxon>
        <taxon>Streptophyta</taxon>
        <taxon>Embryophyta</taxon>
        <taxon>Tracheophyta</taxon>
        <taxon>Spermatophyta</taxon>
        <taxon>Magnoliopsida</taxon>
        <taxon>Liliopsida</taxon>
        <taxon>Dioscoreales</taxon>
        <taxon>Dioscoreaceae</taxon>
        <taxon>Dioscorea</taxon>
    </lineage>
</organism>
<evidence type="ECO:0000256" key="1">
    <source>
        <dbReference type="ARBA" id="ARBA00004141"/>
    </source>
</evidence>
<evidence type="ECO:0000256" key="3">
    <source>
        <dbReference type="ARBA" id="ARBA00009731"/>
    </source>
</evidence>
<evidence type="ECO:0000259" key="10">
    <source>
        <dbReference type="Pfam" id="PF08510"/>
    </source>
</evidence>
<dbReference type="Pfam" id="PF08660">
    <property type="entry name" value="Alg14"/>
    <property type="match status" value="1"/>
</dbReference>
<dbReference type="Pfam" id="PF08510">
    <property type="entry name" value="PIG-P"/>
    <property type="match status" value="1"/>
</dbReference>
<dbReference type="Proteomes" id="UP001085076">
    <property type="component" value="Unassembled WGS sequence"/>
</dbReference>
<evidence type="ECO:0000256" key="2">
    <source>
        <dbReference type="ARBA" id="ARBA00004389"/>
    </source>
</evidence>
<comment type="similarity">
    <text evidence="3">Belongs to the ALG14 family.</text>
</comment>
<feature type="transmembrane region" description="Helical" evidence="9">
    <location>
        <begin position="249"/>
        <end position="267"/>
    </location>
</feature>
<keyword evidence="6" id="KW-0256">Endoplasmic reticulum</keyword>
<dbReference type="GO" id="GO:0043541">
    <property type="term" value="C:UDP-N-acetylglucosamine transferase complex"/>
    <property type="evidence" value="ECO:0007669"/>
    <property type="project" value="TreeGrafter"/>
</dbReference>
<feature type="transmembrane region" description="Helical" evidence="9">
    <location>
        <begin position="78"/>
        <end position="99"/>
    </location>
</feature>
<dbReference type="GO" id="GO:0004577">
    <property type="term" value="F:N-acetylglucosaminyldiphosphodolichol N-acetylglucosaminyltransferase activity"/>
    <property type="evidence" value="ECO:0007669"/>
    <property type="project" value="TreeGrafter"/>
</dbReference>